<evidence type="ECO:0000256" key="3">
    <source>
        <dbReference type="ARBA" id="ARBA00011900"/>
    </source>
</evidence>
<dbReference type="Gene3D" id="3.40.50.150">
    <property type="entry name" value="Vaccinia Virus protein VP39"/>
    <property type="match status" value="1"/>
</dbReference>
<feature type="domain" description="Type I restriction modification DNA specificity" evidence="11">
    <location>
        <begin position="703"/>
        <end position="864"/>
    </location>
</feature>
<dbReference type="InterPro" id="IPR051537">
    <property type="entry name" value="DNA_Adenine_Mtase"/>
</dbReference>
<comment type="caution">
    <text evidence="13">The sequence shown here is derived from an EMBL/GenBank/DDBJ whole genome shotgun (WGS) entry which is preliminary data.</text>
</comment>
<evidence type="ECO:0000259" key="12">
    <source>
        <dbReference type="Pfam" id="PF02384"/>
    </source>
</evidence>
<keyword evidence="6" id="KW-0949">S-adenosyl-L-methionine</keyword>
<dbReference type="GO" id="GO:0008170">
    <property type="term" value="F:N-methyltransferase activity"/>
    <property type="evidence" value="ECO:0007669"/>
    <property type="project" value="InterPro"/>
</dbReference>
<dbReference type="PATRIC" id="fig|237258.4.peg.1691"/>
<proteinExistence type="inferred from homology"/>
<dbReference type="InterPro" id="IPR002052">
    <property type="entry name" value="DNA_methylase_N6_adenine_CS"/>
</dbReference>
<evidence type="ECO:0000256" key="8">
    <source>
        <dbReference type="ARBA" id="ARBA00023125"/>
    </source>
</evidence>
<evidence type="ECO:0000256" key="6">
    <source>
        <dbReference type="ARBA" id="ARBA00022691"/>
    </source>
</evidence>
<evidence type="ECO:0000313" key="14">
    <source>
        <dbReference type="Proteomes" id="UP000095601"/>
    </source>
</evidence>
<sequence length="1055" mass="120601">MSEELNQRDLINNPEKIGKYDFRNIGSTSLLQLKKAGIIHGKDYKGFEKRKPDAIISIPEVVKSKVKTTLGIVENKSTSQFKTKKQKESALKQGLEVAEVLEAKFVVITDTIDTIWANAKNGELILDEKGREIKTPFDPKNPDLEKLIEKIVESVDENNSQLIEPRLKDPTKLAKSIWQDLWMAAGATPENCLYSFVELFIFKYLSDLNVLPNHLSYDNLMNIYKSNDNAEETLNYYAGTIRKEIKKLFKASDKDNTTIINGTIFVSKDEEAVKGYGTVFIKILKKFGDEKEGGGELKNIDRDFKSKLFETFLKESISKKNWGQYFTPLKVVRAVAKMAQSDIKPNITMCDPACGVGKFLLEPLLINNEIEDFFPVENGVLKPKIKLIGIDKGFDKEEQKTIILAKANMLIYLSDQIRKNAGITNQFADVFNETFELKTKNILGTLRDTKYENSIDLILTNPPYVTTGSSNLKEEISKVQELKDFYKINAMGVEGLFMEWIIRSLKPGGKAFIVVPDGIFNRQNDKNLRQFMLDECLIDGIISLPLNTFFTTNKKTYILAITKKKNKTEKQSEPVFGYLVSEIGESRDIYRFDIEQNDLDDAVEYFNIFKGNKKGFEKVNNQNRCKTFDIQKFIESVDVPNGWVIDKWWSDEEKINLGILDKKEKISVLDFALLIEDVANTIKGFEDELKEVADKKKNDLNTKSFILSEIFKIEKGKSKYTRNFGNSNKGEFPVYSASNFEPLTHINTFDYDGVYLTWATNGFAGYIKLIEGKFSINGDRGLLVPKIEGLNLKVIKELLQPTFRNLAKGRKGENGEDEFTKVYPSMIENIEIQLPINSEGNIDINSLKIIEEQINTVNEIKSKISVYKKQIEELNVEIINNYSNKDYKIDEILEIIGEDNITKAYIEQNKGEYPVYSGQLENEGIFGYINYYKYDETLLTWVTYGNSGRIKKVTGKFNIGRNNCGLRPKSDKIDLDYIMYIVEPIFVENVKGEKQKSLPQSIVKNLSIPIPINTKGEFDLEAQKEIAEKYRKIEQIKKSISAELDKIANIEIDYE</sequence>
<dbReference type="InterPro" id="IPR029063">
    <property type="entry name" value="SAM-dependent_MTases_sf"/>
</dbReference>
<keyword evidence="4" id="KW-0489">Methyltransferase</keyword>
<dbReference type="Gene3D" id="3.90.220.20">
    <property type="entry name" value="DNA methylase specificity domains"/>
    <property type="match status" value="2"/>
</dbReference>
<dbReference type="EMBL" id="MKGI01000018">
    <property type="protein sequence ID" value="OEL11798.1"/>
    <property type="molecule type" value="Genomic_DNA"/>
</dbReference>
<dbReference type="PRINTS" id="PR00507">
    <property type="entry name" value="N12N6MTFRASE"/>
</dbReference>
<name>A0A1E5UG59_9FLAO</name>
<dbReference type="STRING" id="237258.SAMN04489756_1267"/>
<dbReference type="Pfam" id="PF01420">
    <property type="entry name" value="Methylase_S"/>
    <property type="match status" value="2"/>
</dbReference>
<dbReference type="EC" id="2.1.1.72" evidence="3"/>
<dbReference type="GO" id="GO:0003677">
    <property type="term" value="F:DNA binding"/>
    <property type="evidence" value="ECO:0007669"/>
    <property type="project" value="UniProtKB-KW"/>
</dbReference>
<dbReference type="GO" id="GO:0032259">
    <property type="term" value="P:methylation"/>
    <property type="evidence" value="ECO:0007669"/>
    <property type="project" value="UniProtKB-KW"/>
</dbReference>
<dbReference type="AlphaFoldDB" id="A0A1E5UG59"/>
<comment type="similarity">
    <text evidence="2">Belongs to the type-I restriction system S methylase family.</text>
</comment>
<organism evidence="13 14">
    <name type="scientific">Cloacibacterium normanense</name>
    <dbReference type="NCBI Taxonomy" id="237258"/>
    <lineage>
        <taxon>Bacteria</taxon>
        <taxon>Pseudomonadati</taxon>
        <taxon>Bacteroidota</taxon>
        <taxon>Flavobacteriia</taxon>
        <taxon>Flavobacteriales</taxon>
        <taxon>Weeksellaceae</taxon>
    </lineage>
</organism>
<reference evidence="13 14" key="1">
    <citation type="submission" date="2016-09" db="EMBL/GenBank/DDBJ databases">
        <authorList>
            <person name="Capua I."/>
            <person name="De Benedictis P."/>
            <person name="Joannis T."/>
            <person name="Lombin L.H."/>
            <person name="Cattoli G."/>
        </authorList>
    </citation>
    <scope>NUCLEOTIDE SEQUENCE [LARGE SCALE GENOMIC DNA]</scope>
    <source>
        <strain evidence="13 14">NRS-1</strain>
    </source>
</reference>
<evidence type="ECO:0000256" key="5">
    <source>
        <dbReference type="ARBA" id="ARBA00022679"/>
    </source>
</evidence>
<dbReference type="RefSeq" id="WP_069797474.1">
    <property type="nucleotide sequence ID" value="NZ_CP034157.1"/>
</dbReference>
<dbReference type="KEGG" id="cnr:EB819_10930"/>
<accession>A0A1E5UG59</accession>
<dbReference type="OrthoDB" id="9814572at2"/>
<dbReference type="PROSITE" id="PS00092">
    <property type="entry name" value="N6_MTASE"/>
    <property type="match status" value="1"/>
</dbReference>
<protein>
    <recommendedName>
        <fullName evidence="3">site-specific DNA-methyltransferase (adenine-specific)</fullName>
        <ecNumber evidence="3">2.1.1.72</ecNumber>
    </recommendedName>
</protein>
<dbReference type="InterPro" id="IPR003356">
    <property type="entry name" value="DNA_methylase_A-5"/>
</dbReference>
<feature type="coiled-coil region" evidence="10">
    <location>
        <begin position="850"/>
        <end position="877"/>
    </location>
</feature>
<evidence type="ECO:0000256" key="7">
    <source>
        <dbReference type="ARBA" id="ARBA00022747"/>
    </source>
</evidence>
<evidence type="ECO:0000259" key="11">
    <source>
        <dbReference type="Pfam" id="PF01420"/>
    </source>
</evidence>
<evidence type="ECO:0000256" key="2">
    <source>
        <dbReference type="ARBA" id="ARBA00010923"/>
    </source>
</evidence>
<dbReference type="PANTHER" id="PTHR42933:SF3">
    <property type="entry name" value="TYPE I RESTRICTION ENZYME MJAVIII METHYLASE SUBUNIT"/>
    <property type="match status" value="1"/>
</dbReference>
<keyword evidence="5" id="KW-0808">Transferase</keyword>
<gene>
    <name evidence="13" type="ORF">BHF72_1739</name>
</gene>
<dbReference type="Proteomes" id="UP000095601">
    <property type="component" value="Unassembled WGS sequence"/>
</dbReference>
<dbReference type="GO" id="GO:0009007">
    <property type="term" value="F:site-specific DNA-methyltransferase (adenine-specific) activity"/>
    <property type="evidence" value="ECO:0007669"/>
    <property type="project" value="UniProtKB-EC"/>
</dbReference>
<comment type="catalytic activity">
    <reaction evidence="9">
        <text>a 2'-deoxyadenosine in DNA + S-adenosyl-L-methionine = an N(6)-methyl-2'-deoxyadenosine in DNA + S-adenosyl-L-homocysteine + H(+)</text>
        <dbReference type="Rhea" id="RHEA:15197"/>
        <dbReference type="Rhea" id="RHEA-COMP:12418"/>
        <dbReference type="Rhea" id="RHEA-COMP:12419"/>
        <dbReference type="ChEBI" id="CHEBI:15378"/>
        <dbReference type="ChEBI" id="CHEBI:57856"/>
        <dbReference type="ChEBI" id="CHEBI:59789"/>
        <dbReference type="ChEBI" id="CHEBI:90615"/>
        <dbReference type="ChEBI" id="CHEBI:90616"/>
        <dbReference type="EC" id="2.1.1.72"/>
    </reaction>
</comment>
<evidence type="ECO:0000256" key="4">
    <source>
        <dbReference type="ARBA" id="ARBA00022603"/>
    </source>
</evidence>
<evidence type="ECO:0000313" key="13">
    <source>
        <dbReference type="EMBL" id="OEL11798.1"/>
    </source>
</evidence>
<dbReference type="PANTHER" id="PTHR42933">
    <property type="entry name" value="SLR6095 PROTEIN"/>
    <property type="match status" value="1"/>
</dbReference>
<dbReference type="InterPro" id="IPR000055">
    <property type="entry name" value="Restrct_endonuc_typeI_TRD"/>
</dbReference>
<dbReference type="SUPFAM" id="SSF53335">
    <property type="entry name" value="S-adenosyl-L-methionine-dependent methyltransferases"/>
    <property type="match status" value="1"/>
</dbReference>
<keyword evidence="7" id="KW-0680">Restriction system</keyword>
<dbReference type="InterPro" id="IPR044946">
    <property type="entry name" value="Restrct_endonuc_typeI_TRD_sf"/>
</dbReference>
<dbReference type="CDD" id="cd17255">
    <property type="entry name" value="RMtype1_S_Fco49512ORF2615P-TRD2-CR2_like"/>
    <property type="match status" value="1"/>
</dbReference>
<feature type="domain" description="Type I restriction modification DNA specificity" evidence="11">
    <location>
        <begin position="885"/>
        <end position="1044"/>
    </location>
</feature>
<comment type="similarity">
    <text evidence="1">Belongs to the N(4)/N(6)-methyltransferase family.</text>
</comment>
<keyword evidence="14" id="KW-1185">Reference proteome</keyword>
<feature type="domain" description="DNA methylase adenine-specific" evidence="12">
    <location>
        <begin position="302"/>
        <end position="621"/>
    </location>
</feature>
<dbReference type="Pfam" id="PF02384">
    <property type="entry name" value="N6_Mtase"/>
    <property type="match status" value="1"/>
</dbReference>
<keyword evidence="8" id="KW-0238">DNA-binding</keyword>
<evidence type="ECO:0000256" key="10">
    <source>
        <dbReference type="SAM" id="Coils"/>
    </source>
</evidence>
<evidence type="ECO:0000256" key="9">
    <source>
        <dbReference type="ARBA" id="ARBA00047942"/>
    </source>
</evidence>
<evidence type="ECO:0000256" key="1">
    <source>
        <dbReference type="ARBA" id="ARBA00006594"/>
    </source>
</evidence>
<dbReference type="GO" id="GO:0009307">
    <property type="term" value="P:DNA restriction-modification system"/>
    <property type="evidence" value="ECO:0007669"/>
    <property type="project" value="UniProtKB-KW"/>
</dbReference>
<keyword evidence="10" id="KW-0175">Coiled coil</keyword>
<dbReference type="SUPFAM" id="SSF116734">
    <property type="entry name" value="DNA methylase specificity domain"/>
    <property type="match status" value="2"/>
</dbReference>